<dbReference type="GO" id="GO:0043596">
    <property type="term" value="C:nuclear replication fork"/>
    <property type="evidence" value="ECO:0007669"/>
    <property type="project" value="TreeGrafter"/>
</dbReference>
<evidence type="ECO:0000256" key="3">
    <source>
        <dbReference type="ARBA" id="ARBA00023242"/>
    </source>
</evidence>
<feature type="region of interest" description="Disordered" evidence="4">
    <location>
        <begin position="21"/>
        <end position="105"/>
    </location>
</feature>
<name>A0A401TCN5_CHIPU</name>
<feature type="region of interest" description="Disordered" evidence="4">
    <location>
        <begin position="248"/>
        <end position="284"/>
    </location>
</feature>
<dbReference type="PANTHER" id="PTHR46358">
    <property type="entry name" value="TONSOKU-LIKE PROTEIN"/>
    <property type="match status" value="1"/>
</dbReference>
<dbReference type="STRING" id="137246.A0A401TCN5"/>
<dbReference type="InterPro" id="IPR052311">
    <property type="entry name" value="MMS22L-TONSL_complex_comp"/>
</dbReference>
<dbReference type="GO" id="GO:0031297">
    <property type="term" value="P:replication fork processing"/>
    <property type="evidence" value="ECO:0007669"/>
    <property type="project" value="TreeGrafter"/>
</dbReference>
<accession>A0A401TCN5</accession>
<evidence type="ECO:0000256" key="4">
    <source>
        <dbReference type="SAM" id="MobiDB-lite"/>
    </source>
</evidence>
<dbReference type="Proteomes" id="UP000287033">
    <property type="component" value="Unassembled WGS sequence"/>
</dbReference>
<dbReference type="AlphaFoldDB" id="A0A401TCN5"/>
<comment type="caution">
    <text evidence="5">The sequence shown here is derived from an EMBL/GenBank/DDBJ whole genome shotgun (WGS) entry which is preliminary data.</text>
</comment>
<protein>
    <submittedName>
        <fullName evidence="5">Uncharacterized protein</fullName>
    </submittedName>
</protein>
<feature type="non-terminal residue" evidence="5">
    <location>
        <position position="370"/>
    </location>
</feature>
<evidence type="ECO:0000256" key="1">
    <source>
        <dbReference type="ARBA" id="ARBA00004123"/>
    </source>
</evidence>
<feature type="compositionally biased region" description="Polar residues" evidence="4">
    <location>
        <begin position="68"/>
        <end position="79"/>
    </location>
</feature>
<evidence type="ECO:0000313" key="5">
    <source>
        <dbReference type="EMBL" id="GCC40418.1"/>
    </source>
</evidence>
<sequence length="370" mass="39937">MGDSVEEALLYSQPVQVLQESELFDSESSQPQETIRGCVTASASTPPEEQERGFRHKDTGGQCRSRLDSNTASVTQSSLLRARLHSANGTSDGPGKPPGSATQMTTRSRLDWSALGEEGSSDEDVPVERCQPVKKRHRAMGQRASTGPGRTKPTSGWTPALLNNPGSSQEEASEWHLPRTGRECDFDAPSVGASTYLQVIRNLGSAKSRILSQTLAAPPVHPAATSRKSALIPDSEYVEDSWLDDDLGSSRAKKRRREQSQAGSVPEQEEPGLSTEGDLCRSSQLPACRERATLQKKRSKQLRMTQIVDRAGLRRTGNSSSNIERDTSQVTCTTSEPTAAPSSLVMAGTLRVHPHTLTSHQTEGPISPVG</sequence>
<organism evidence="5 6">
    <name type="scientific">Chiloscyllium punctatum</name>
    <name type="common">Brownbanded bambooshark</name>
    <name type="synonym">Hemiscyllium punctatum</name>
    <dbReference type="NCBI Taxonomy" id="137246"/>
    <lineage>
        <taxon>Eukaryota</taxon>
        <taxon>Metazoa</taxon>
        <taxon>Chordata</taxon>
        <taxon>Craniata</taxon>
        <taxon>Vertebrata</taxon>
        <taxon>Chondrichthyes</taxon>
        <taxon>Elasmobranchii</taxon>
        <taxon>Galeomorphii</taxon>
        <taxon>Galeoidea</taxon>
        <taxon>Orectolobiformes</taxon>
        <taxon>Hemiscylliidae</taxon>
        <taxon>Chiloscyllium</taxon>
    </lineage>
</organism>
<keyword evidence="6" id="KW-1185">Reference proteome</keyword>
<dbReference type="EMBL" id="BEZZ01036034">
    <property type="protein sequence ID" value="GCC40418.1"/>
    <property type="molecule type" value="Genomic_DNA"/>
</dbReference>
<dbReference type="GO" id="GO:0000724">
    <property type="term" value="P:double-strand break repair via homologous recombination"/>
    <property type="evidence" value="ECO:0007669"/>
    <property type="project" value="TreeGrafter"/>
</dbReference>
<gene>
    <name evidence="5" type="ORF">chiPu_0024268</name>
</gene>
<keyword evidence="2" id="KW-0677">Repeat</keyword>
<feature type="region of interest" description="Disordered" evidence="4">
    <location>
        <begin position="134"/>
        <end position="175"/>
    </location>
</feature>
<comment type="subcellular location">
    <subcellularLocation>
        <location evidence="1">Nucleus</location>
    </subcellularLocation>
</comment>
<keyword evidence="3" id="KW-0539">Nucleus</keyword>
<evidence type="ECO:0000313" key="6">
    <source>
        <dbReference type="Proteomes" id="UP000287033"/>
    </source>
</evidence>
<feature type="compositionally biased region" description="Basic and acidic residues" evidence="4">
    <location>
        <begin position="49"/>
        <end position="59"/>
    </location>
</feature>
<evidence type="ECO:0000256" key="2">
    <source>
        <dbReference type="ARBA" id="ARBA00022737"/>
    </source>
</evidence>
<dbReference type="OrthoDB" id="5806726at2759"/>
<reference evidence="5 6" key="1">
    <citation type="journal article" date="2018" name="Nat. Ecol. Evol.">
        <title>Shark genomes provide insights into elasmobranch evolution and the origin of vertebrates.</title>
        <authorList>
            <person name="Hara Y"/>
            <person name="Yamaguchi K"/>
            <person name="Onimaru K"/>
            <person name="Kadota M"/>
            <person name="Koyanagi M"/>
            <person name="Keeley SD"/>
            <person name="Tatsumi K"/>
            <person name="Tanaka K"/>
            <person name="Motone F"/>
            <person name="Kageyama Y"/>
            <person name="Nozu R"/>
            <person name="Adachi N"/>
            <person name="Nishimura O"/>
            <person name="Nakagawa R"/>
            <person name="Tanegashima C"/>
            <person name="Kiyatake I"/>
            <person name="Matsumoto R"/>
            <person name="Murakumo K"/>
            <person name="Nishida K"/>
            <person name="Terakita A"/>
            <person name="Kuratani S"/>
            <person name="Sato K"/>
            <person name="Hyodo S Kuraku.S."/>
        </authorList>
    </citation>
    <scope>NUCLEOTIDE SEQUENCE [LARGE SCALE GENOMIC DNA]</scope>
</reference>
<dbReference type="PANTHER" id="PTHR46358:SF1">
    <property type="entry name" value="TONSOKU-LIKE PROTEIN"/>
    <property type="match status" value="1"/>
</dbReference>
<proteinExistence type="predicted"/>